<keyword evidence="2" id="KW-1185">Reference proteome</keyword>
<protein>
    <recommendedName>
        <fullName evidence="3">LGFP repeat-containing protein</fullName>
    </recommendedName>
</protein>
<comment type="caution">
    <text evidence="1">The sequence shown here is derived from an EMBL/GenBank/DDBJ whole genome shotgun (WGS) entry which is preliminary data.</text>
</comment>
<evidence type="ECO:0008006" key="3">
    <source>
        <dbReference type="Google" id="ProtNLM"/>
    </source>
</evidence>
<dbReference type="RefSeq" id="WP_201877471.1">
    <property type="nucleotide sequence ID" value="NZ_JAERRF010000016.1"/>
</dbReference>
<reference evidence="1 2" key="1">
    <citation type="submission" date="2021-01" db="EMBL/GenBank/DDBJ databases">
        <title>WGS of actinomycetes isolated from Thailand.</title>
        <authorList>
            <person name="Thawai C."/>
        </authorList>
    </citation>
    <scope>NUCLEOTIDE SEQUENCE [LARGE SCALE GENOMIC DNA]</scope>
    <source>
        <strain evidence="1 2">CA1R205</strain>
    </source>
</reference>
<proteinExistence type="predicted"/>
<dbReference type="EMBL" id="JAERRF010000016">
    <property type="protein sequence ID" value="MBL1099881.1"/>
    <property type="molecule type" value="Genomic_DNA"/>
</dbReference>
<dbReference type="InterPro" id="IPR013207">
    <property type="entry name" value="LGFP"/>
</dbReference>
<accession>A0ABS1NJC9</accession>
<dbReference type="Pfam" id="PF08310">
    <property type="entry name" value="LGFP"/>
    <property type="match status" value="3"/>
</dbReference>
<sequence length="359" mass="39633">MRAQVIVKFWGDGGEELGGNTIQGPVADASFDWTSLLGVLFSAAKDFLSGGWPAVESDLKKLYDQVTGDVGDSKTLPLHVRQGGNIDGITVPVSRALIYFHAWTGDDIKPSFGRVLPRESTILDLGESRFTRGDFNYEYRFEIPFATIDADKYLVSFGTGDSGTFQDAAIGYTVETVVDPPSTPVMSINDKWTQLGGAAGLLGNASGPEQQTPAPYNFGRWRPFEHALVYWTQGRGAHEVHGAIRDKYAQVRWEQGVLGFPITDELTTPDNTGRFNHFERGSIYWTPALGAHEVHGMNRSVWASLAWERGWLGYPTTDEIQLPDGSRANNFEHGSIRWTPQTGSIPSRLRLPLPTWAVI</sequence>
<dbReference type="Proteomes" id="UP000634229">
    <property type="component" value="Unassembled WGS sequence"/>
</dbReference>
<evidence type="ECO:0000313" key="2">
    <source>
        <dbReference type="Proteomes" id="UP000634229"/>
    </source>
</evidence>
<evidence type="ECO:0000313" key="1">
    <source>
        <dbReference type="EMBL" id="MBL1099881.1"/>
    </source>
</evidence>
<gene>
    <name evidence="1" type="ORF">JK363_25060</name>
</gene>
<name>A0ABS1NJC9_9ACTN</name>
<organism evidence="1 2">
    <name type="scientific">Streptomyces coffeae</name>
    <dbReference type="NCBI Taxonomy" id="621382"/>
    <lineage>
        <taxon>Bacteria</taxon>
        <taxon>Bacillati</taxon>
        <taxon>Actinomycetota</taxon>
        <taxon>Actinomycetes</taxon>
        <taxon>Kitasatosporales</taxon>
        <taxon>Streptomycetaceae</taxon>
        <taxon>Streptomyces</taxon>
    </lineage>
</organism>